<dbReference type="EMBL" id="CP005996">
    <property type="protein sequence ID" value="AGS39606.1"/>
    <property type="molecule type" value="Genomic_DNA"/>
</dbReference>
<evidence type="ECO:0000313" key="1">
    <source>
        <dbReference type="EMBL" id="AGS39606.1"/>
    </source>
</evidence>
<organism evidence="1 2">
    <name type="scientific">Cycloclasticus zancles 78-ME</name>
    <dbReference type="NCBI Taxonomy" id="1198232"/>
    <lineage>
        <taxon>Bacteria</taxon>
        <taxon>Pseudomonadati</taxon>
        <taxon>Pseudomonadota</taxon>
        <taxon>Gammaproteobacteria</taxon>
        <taxon>Thiotrichales</taxon>
        <taxon>Piscirickettsiaceae</taxon>
        <taxon>Cycloclasticus</taxon>
    </lineage>
</organism>
<protein>
    <recommendedName>
        <fullName evidence="3">PD-(D/E)XK nuclease superfamily protein</fullName>
    </recommendedName>
</protein>
<proteinExistence type="predicted"/>
<evidence type="ECO:0008006" key="3">
    <source>
        <dbReference type="Google" id="ProtNLM"/>
    </source>
</evidence>
<evidence type="ECO:0000313" key="2">
    <source>
        <dbReference type="Proteomes" id="UP000015380"/>
    </source>
</evidence>
<accession>S5T750</accession>
<reference evidence="1 2" key="1">
    <citation type="submission" date="2013-05" db="EMBL/GenBank/DDBJ databases">
        <title>Between feast and famine: a lifestyle of most important marine PAH-degrading bacterium Cycloclasticus sp. 7ME.</title>
        <authorList>
            <person name="Yakimov M.M."/>
            <person name="Messina E."/>
            <person name="Genovese M."/>
            <person name="Denaro R."/>
            <person name="Crisafi F."/>
            <person name="Russo D."/>
            <person name="Cappello S."/>
            <person name="Santisi S."/>
            <person name="Smedile F."/>
            <person name="Golyshina O.V."/>
            <person name="Tran H."/>
            <person name="Pieper D.H."/>
            <person name="Golyshin P.N."/>
            <person name="Giuliano L."/>
        </authorList>
    </citation>
    <scope>NUCLEOTIDE SEQUENCE [LARGE SCALE GENOMIC DNA]</scope>
    <source>
        <strain evidence="1 2">78-ME</strain>
    </source>
</reference>
<dbReference type="AlphaFoldDB" id="S5T750"/>
<dbReference type="KEGG" id="cza:CYCME_1277"/>
<dbReference type="Proteomes" id="UP000015380">
    <property type="component" value="Chromosome"/>
</dbReference>
<name>S5T750_9GAMM</name>
<dbReference type="RefSeq" id="WP_020932454.1">
    <property type="nucleotide sequence ID" value="NC_021917.1"/>
</dbReference>
<keyword evidence="2" id="KW-1185">Reference proteome</keyword>
<reference evidence="2" key="2">
    <citation type="journal article" date="2016" name="Environ. Microbiol. Rep.">
        <title>Analysis of defence systems and a conjugative IncP-1 plasmid in the marine polyaromatic hydrocarbons-degrading bacterium Cycloclasticus sp. 78-ME.</title>
        <authorList>
            <person name="Yakimov M.M."/>
            <person name="Crisafi F."/>
            <person name="Messina E."/>
            <person name="Smedile F."/>
            <person name="Lopatina A."/>
            <person name="Denaro R."/>
            <person name="Pieper D.H."/>
            <person name="Golyshin P.N."/>
            <person name="Giuliano L."/>
        </authorList>
    </citation>
    <scope>NUCLEOTIDE SEQUENCE [LARGE SCALE GENOMIC DNA]</scope>
    <source>
        <strain evidence="2">78-ME</strain>
    </source>
</reference>
<sequence length="600" mass="68121">MPSLNYEQFSTYTEIEKLALFDQGVPLTCFSTEKCKRIFLRDIVEKSPNDFFRKKSLERLALMIFFGESSNYSTAVSVISDIEENDDDFVISSKIKYLFLLNDKLNLNDSNIINQIDKLRFHTKGEVSSQAYYYVGLSALLDANSSDSELDFFEKIGCAKKYFDGASSVIENRIDAEYLLEVCELILVIPSANKADIDKQVSSINKLIFDRRSSYIHSSVSSLEIWIYKATVSMCEVVLSNPSEWLDIKAELNNICYLHYSLVDIELNGMYSSIQEKIGPSFSDNLLKPFYKKSLKQYIAAIKRLCRESPENKKFVNFSSILISSIEQGGDLKKKIDIDILLNFRKSFPLVPIETIKKDVSECSGGSLSEIIKLFGRYSEEYLAPPILSLTGSRVGDEIFDEIVARITGFIPNYSQKKLSEFKVVLSDVIKYSQIAASQKKSGKDFFKYLFDANASEDDLQQSMFAYFQMNSCVSSKYKLEVDEVADGGRVDILYSSDSVVLPIELKKTDVKPSIDNIADSYLSQAQTYCYPNDQLGLFVLLDNSSKGSKLNNPINDIREFFDVYHMEPYYDFGEKAPNYVVSVIIPGNKVLPSKRSTYK</sequence>
<gene>
    <name evidence="1" type="ORF">CYCME_1277</name>
</gene>
<dbReference type="HOGENOM" id="CLU_454716_0_0_6"/>
<dbReference type="PATRIC" id="fig|1198232.3.peg.1275"/>